<name>A0ABQ2L372_9BACL</name>
<dbReference type="EMBL" id="BMLN01000006">
    <property type="protein sequence ID" value="GGO01028.1"/>
    <property type="molecule type" value="Genomic_DNA"/>
</dbReference>
<evidence type="ECO:0008006" key="3">
    <source>
        <dbReference type="Google" id="ProtNLM"/>
    </source>
</evidence>
<organism evidence="1 2">
    <name type="scientific">Saccharibacillus kuerlensis</name>
    <dbReference type="NCBI Taxonomy" id="459527"/>
    <lineage>
        <taxon>Bacteria</taxon>
        <taxon>Bacillati</taxon>
        <taxon>Bacillota</taxon>
        <taxon>Bacilli</taxon>
        <taxon>Bacillales</taxon>
        <taxon>Paenibacillaceae</taxon>
        <taxon>Saccharibacillus</taxon>
    </lineage>
</organism>
<dbReference type="RefSeq" id="WP_018978746.1">
    <property type="nucleotide sequence ID" value="NZ_BMLN01000006.1"/>
</dbReference>
<dbReference type="Pfam" id="PF10903">
    <property type="entry name" value="DUF2691"/>
    <property type="match status" value="1"/>
</dbReference>
<accession>A0ABQ2L372</accession>
<evidence type="ECO:0000313" key="1">
    <source>
        <dbReference type="EMBL" id="GGO01028.1"/>
    </source>
</evidence>
<protein>
    <recommendedName>
        <fullName evidence="3">DUF2691 family protein</fullName>
    </recommendedName>
</protein>
<sequence>MIRGVSLKIPNQHGRFLRDLLKPFGVSEYDWWVGGEESYLIVDGEFEPLFPGLVECMEGDSLKRRIEGNEYYLIFQDLKAFPKGTKPIEITTYSEFMNSDCELTLLVIDSSYIAIYCKDTDMTRKIYDNAKELDYTKVAYITEENDFRTRLTVW</sequence>
<keyword evidence="2" id="KW-1185">Reference proteome</keyword>
<gene>
    <name evidence="1" type="ORF">GCM10010969_22870</name>
</gene>
<dbReference type="InterPro" id="IPR020216">
    <property type="entry name" value="Uncharacterised_YncE"/>
</dbReference>
<dbReference type="Proteomes" id="UP000606653">
    <property type="component" value="Unassembled WGS sequence"/>
</dbReference>
<reference evidence="2" key="1">
    <citation type="journal article" date="2019" name="Int. J. Syst. Evol. Microbiol.">
        <title>The Global Catalogue of Microorganisms (GCM) 10K type strain sequencing project: providing services to taxonomists for standard genome sequencing and annotation.</title>
        <authorList>
            <consortium name="The Broad Institute Genomics Platform"/>
            <consortium name="The Broad Institute Genome Sequencing Center for Infectious Disease"/>
            <person name="Wu L."/>
            <person name="Ma J."/>
        </authorList>
    </citation>
    <scope>NUCLEOTIDE SEQUENCE [LARGE SCALE GENOMIC DNA]</scope>
    <source>
        <strain evidence="2">CGMCC 1.6964</strain>
    </source>
</reference>
<evidence type="ECO:0000313" key="2">
    <source>
        <dbReference type="Proteomes" id="UP000606653"/>
    </source>
</evidence>
<comment type="caution">
    <text evidence="1">The sequence shown here is derived from an EMBL/GenBank/DDBJ whole genome shotgun (WGS) entry which is preliminary data.</text>
</comment>
<proteinExistence type="predicted"/>